<evidence type="ECO:0000259" key="3">
    <source>
        <dbReference type="PROSITE" id="PS50166"/>
    </source>
</evidence>
<dbReference type="EMBL" id="MU006001">
    <property type="protein sequence ID" value="KAF2858866.1"/>
    <property type="molecule type" value="Genomic_DNA"/>
</dbReference>
<dbReference type="GO" id="GO:0006405">
    <property type="term" value="P:RNA export from nucleus"/>
    <property type="evidence" value="ECO:0007669"/>
    <property type="project" value="TreeGrafter"/>
</dbReference>
<dbReference type="OrthoDB" id="2215036at2759"/>
<proteinExistence type="inferred from homology"/>
<keyword evidence="5" id="KW-1185">Reference proteome</keyword>
<gene>
    <name evidence="4" type="ORF">K470DRAFT_259362</name>
</gene>
<dbReference type="Gene3D" id="1.25.10.10">
    <property type="entry name" value="Leucine-rich Repeat Variant"/>
    <property type="match status" value="1"/>
</dbReference>
<dbReference type="GO" id="GO:0042565">
    <property type="term" value="C:RNA nuclear export complex"/>
    <property type="evidence" value="ECO:0007669"/>
    <property type="project" value="TreeGrafter"/>
</dbReference>
<dbReference type="SUPFAM" id="SSF48371">
    <property type="entry name" value="ARM repeat"/>
    <property type="match status" value="1"/>
</dbReference>
<dbReference type="AlphaFoldDB" id="A0A6A7BU51"/>
<dbReference type="GO" id="GO:0003723">
    <property type="term" value="F:RNA binding"/>
    <property type="evidence" value="ECO:0007669"/>
    <property type="project" value="TreeGrafter"/>
</dbReference>
<dbReference type="InterPro" id="IPR001494">
    <property type="entry name" value="Importin-beta_N"/>
</dbReference>
<accession>A0A6A7BU51</accession>
<dbReference type="PROSITE" id="PS50166">
    <property type="entry name" value="IMPORTIN_B_NT"/>
    <property type="match status" value="1"/>
</dbReference>
<evidence type="ECO:0000313" key="4">
    <source>
        <dbReference type="EMBL" id="KAF2858866.1"/>
    </source>
</evidence>
<feature type="region of interest" description="Disordered" evidence="2">
    <location>
        <begin position="1159"/>
        <end position="1199"/>
    </location>
</feature>
<dbReference type="PANTHER" id="PTHR11223:SF3">
    <property type="entry name" value="EXPORTIN-5"/>
    <property type="match status" value="1"/>
</dbReference>
<organism evidence="4 5">
    <name type="scientific">Piedraia hortae CBS 480.64</name>
    <dbReference type="NCBI Taxonomy" id="1314780"/>
    <lineage>
        <taxon>Eukaryota</taxon>
        <taxon>Fungi</taxon>
        <taxon>Dikarya</taxon>
        <taxon>Ascomycota</taxon>
        <taxon>Pezizomycotina</taxon>
        <taxon>Dothideomycetes</taxon>
        <taxon>Dothideomycetidae</taxon>
        <taxon>Capnodiales</taxon>
        <taxon>Piedraiaceae</taxon>
        <taxon>Piedraia</taxon>
    </lineage>
</organism>
<dbReference type="Pfam" id="PF19273">
    <property type="entry name" value="Exportin-5"/>
    <property type="match status" value="1"/>
</dbReference>
<name>A0A6A7BU51_9PEZI</name>
<dbReference type="PANTHER" id="PTHR11223">
    <property type="entry name" value="EXPORTIN 1/5"/>
    <property type="match status" value="1"/>
</dbReference>
<dbReference type="GO" id="GO:0006611">
    <property type="term" value="P:protein export from nucleus"/>
    <property type="evidence" value="ECO:0007669"/>
    <property type="project" value="InterPro"/>
</dbReference>
<dbReference type="Proteomes" id="UP000799421">
    <property type="component" value="Unassembled WGS sequence"/>
</dbReference>
<feature type="domain" description="Importin N-terminal" evidence="3">
    <location>
        <begin position="35"/>
        <end position="102"/>
    </location>
</feature>
<sequence length="1199" mass="135585">MAGLNPAQPQQLDAIKQALAATFDPKTTNEVRQQALQLLDRLKHDPEAPPLGFGLVTDASLGQAVRFYGAQLLEFAIKNSWDKYDESQRNQLREWVKTLATTLGQNDALLWNKAAQLWVELSKRCWGDLGWREMDSLLASFWDWPLSPEGIKHKIFVLQVLGALTEDIIINEDAIAGLRVETLGPCLNEILVPPQVYSKLRKKRGDRNEVRSNGSGWLLRIKDVLVDCLTSATPDQSEPMIDCALKALETLQVIFSWIGMDSVADAGCIEWLFLPITSNNLQLKIAAVEALYMLLRRPHHPHAHDAWLTVRKECEQLRRVMALKDAFVQANCAPEECDEKHTLQVKISELLSVMAETIIKDGHWTPDLPAFFELTLLVAQSKSLLVSIPVLHSWCTVMSAGHPSFAPVMSWALGPLITMCGERLIRYEAISRGSEDEIMAFLEEDFDTDSERHSFLAHYRRYCTRVIQSITSSWLQEALDHVLSQMCKILGEGPFTFDRGFDPVTYTRNSLPLLMFDATFSIVSSALDGFASWLVKPREQTGEEIIQKHLAVNQMLWQWAHVLMKIPVDDPKVASQVVQTLVSIMRMSQPDGPLVRDLTVHIFSLRFRKDDHNQHYSEAVAGFECVRVAEMQKLAYVLAPLLASEITSLEPIVSALAEEHRYDARLCWGCRAFLFAIIHRTPSDGDDELRLRYMTDMVNPVVESWKSPGLAESVQSLPNLCKQLCLDDLGDFYRKSGFDQTEDWSQGLLDVEGQAKQSAIKAAVDGLPLRMTKSMLGASIDHLAVSAEAYQRARMFWAPVTPIILERSLQLLTQVQAFYNMTNWSHLPPELQATVHRTLQDRFWQSGISHESKEAFFDRVEGSKSSYEGFASTVRGALRNVRELCYNSLFQFSKLQKPFYDLHELGPMMASAIFKDAHHLATSQMQPIVSLITMIVQRCPPDKRRSFLTPILNHFFLTMDAKLQTEWDAVAKTEEQTNRALEDEMRAESTLRQLTVSVMSFVNTLLDLRGDDPSNFILEEMAVFEPLMVLCTHALRFRDTRCCTVACRSFRRLMPRFEDADAVREYMCSEVLKSAITSVHDPYFTDVQRELSGLIAQILVKGKRRETAGAVLESLPDMVAGRVNTTVKAIESARNERTQRALVLELLDGVRGMTIQEAGKINNTEKKSTPRERKKGKGKWESMDAANEQPLDGIQAMFG</sequence>
<dbReference type="InterPro" id="IPR011989">
    <property type="entry name" value="ARM-like"/>
</dbReference>
<evidence type="ECO:0000313" key="5">
    <source>
        <dbReference type="Proteomes" id="UP000799421"/>
    </source>
</evidence>
<dbReference type="InterPro" id="IPR045065">
    <property type="entry name" value="XPO1/5"/>
</dbReference>
<dbReference type="Pfam" id="PF03810">
    <property type="entry name" value="IBN_N"/>
    <property type="match status" value="1"/>
</dbReference>
<dbReference type="GO" id="GO:0005049">
    <property type="term" value="F:nuclear export signal receptor activity"/>
    <property type="evidence" value="ECO:0007669"/>
    <property type="project" value="InterPro"/>
</dbReference>
<evidence type="ECO:0000256" key="1">
    <source>
        <dbReference type="ARBA" id="ARBA00009466"/>
    </source>
</evidence>
<dbReference type="InterPro" id="IPR045478">
    <property type="entry name" value="Exportin-5_C"/>
</dbReference>
<dbReference type="GO" id="GO:0031267">
    <property type="term" value="F:small GTPase binding"/>
    <property type="evidence" value="ECO:0007669"/>
    <property type="project" value="InterPro"/>
</dbReference>
<protein>
    <submittedName>
        <fullName evidence="4">ARM repeat-containing protein</fullName>
    </submittedName>
</protein>
<dbReference type="GO" id="GO:0005634">
    <property type="term" value="C:nucleus"/>
    <property type="evidence" value="ECO:0007669"/>
    <property type="project" value="TreeGrafter"/>
</dbReference>
<dbReference type="InterPro" id="IPR016024">
    <property type="entry name" value="ARM-type_fold"/>
</dbReference>
<dbReference type="GO" id="GO:0005737">
    <property type="term" value="C:cytoplasm"/>
    <property type="evidence" value="ECO:0007669"/>
    <property type="project" value="TreeGrafter"/>
</dbReference>
<reference evidence="4" key="1">
    <citation type="journal article" date="2020" name="Stud. Mycol.">
        <title>101 Dothideomycetes genomes: a test case for predicting lifestyles and emergence of pathogens.</title>
        <authorList>
            <person name="Haridas S."/>
            <person name="Albert R."/>
            <person name="Binder M."/>
            <person name="Bloem J."/>
            <person name="Labutti K."/>
            <person name="Salamov A."/>
            <person name="Andreopoulos B."/>
            <person name="Baker S."/>
            <person name="Barry K."/>
            <person name="Bills G."/>
            <person name="Bluhm B."/>
            <person name="Cannon C."/>
            <person name="Castanera R."/>
            <person name="Culley D."/>
            <person name="Daum C."/>
            <person name="Ezra D."/>
            <person name="Gonzalez J."/>
            <person name="Henrissat B."/>
            <person name="Kuo A."/>
            <person name="Liang C."/>
            <person name="Lipzen A."/>
            <person name="Lutzoni F."/>
            <person name="Magnuson J."/>
            <person name="Mondo S."/>
            <person name="Nolan M."/>
            <person name="Ohm R."/>
            <person name="Pangilinan J."/>
            <person name="Park H.-J."/>
            <person name="Ramirez L."/>
            <person name="Alfaro M."/>
            <person name="Sun H."/>
            <person name="Tritt A."/>
            <person name="Yoshinaga Y."/>
            <person name="Zwiers L.-H."/>
            <person name="Turgeon B."/>
            <person name="Goodwin S."/>
            <person name="Spatafora J."/>
            <person name="Crous P."/>
            <person name="Grigoriev I."/>
        </authorList>
    </citation>
    <scope>NUCLEOTIDE SEQUENCE</scope>
    <source>
        <strain evidence="4">CBS 480.64</strain>
    </source>
</reference>
<evidence type="ECO:0000256" key="2">
    <source>
        <dbReference type="SAM" id="MobiDB-lite"/>
    </source>
</evidence>
<comment type="similarity">
    <text evidence="1">Belongs to the exportin family.</text>
</comment>